<accession>A0A4Q7ZM36</accession>
<organism evidence="9 10">
    <name type="scientific">Krasilnikovia cinnamomea</name>
    <dbReference type="NCBI Taxonomy" id="349313"/>
    <lineage>
        <taxon>Bacteria</taxon>
        <taxon>Bacillati</taxon>
        <taxon>Actinomycetota</taxon>
        <taxon>Actinomycetes</taxon>
        <taxon>Micromonosporales</taxon>
        <taxon>Micromonosporaceae</taxon>
        <taxon>Krasilnikovia</taxon>
    </lineage>
</organism>
<evidence type="ECO:0000256" key="4">
    <source>
        <dbReference type="ARBA" id="ARBA00022989"/>
    </source>
</evidence>
<keyword evidence="10" id="KW-1185">Reference proteome</keyword>
<feature type="compositionally biased region" description="Pro residues" evidence="6">
    <location>
        <begin position="251"/>
        <end position="278"/>
    </location>
</feature>
<evidence type="ECO:0000256" key="2">
    <source>
        <dbReference type="ARBA" id="ARBA00022475"/>
    </source>
</evidence>
<name>A0A4Q7ZM36_9ACTN</name>
<feature type="compositionally biased region" description="Pro residues" evidence="6">
    <location>
        <begin position="320"/>
        <end position="333"/>
    </location>
</feature>
<gene>
    <name evidence="9" type="ORF">EV385_3881</name>
</gene>
<feature type="compositionally biased region" description="Low complexity" evidence="6">
    <location>
        <begin position="202"/>
        <end position="234"/>
    </location>
</feature>
<feature type="compositionally biased region" description="Low complexity" evidence="6">
    <location>
        <begin position="16"/>
        <end position="28"/>
    </location>
</feature>
<dbReference type="GO" id="GO:0005886">
    <property type="term" value="C:plasma membrane"/>
    <property type="evidence" value="ECO:0007669"/>
    <property type="project" value="UniProtKB-SubCell"/>
</dbReference>
<dbReference type="AlphaFoldDB" id="A0A4Q7ZM36"/>
<feature type="domain" description="Phage shock protein PspC N-terminal" evidence="8">
    <location>
        <begin position="81"/>
        <end position="137"/>
    </location>
</feature>
<dbReference type="PANTHER" id="PTHR33885">
    <property type="entry name" value="PHAGE SHOCK PROTEIN C"/>
    <property type="match status" value="1"/>
</dbReference>
<feature type="region of interest" description="Disordered" evidence="6">
    <location>
        <begin position="202"/>
        <end position="364"/>
    </location>
</feature>
<dbReference type="PANTHER" id="PTHR33885:SF3">
    <property type="entry name" value="PHAGE SHOCK PROTEIN C"/>
    <property type="match status" value="1"/>
</dbReference>
<dbReference type="InterPro" id="IPR052027">
    <property type="entry name" value="PspC"/>
</dbReference>
<feature type="compositionally biased region" description="Pro residues" evidence="6">
    <location>
        <begin position="285"/>
        <end position="312"/>
    </location>
</feature>
<dbReference type="EMBL" id="SHKY01000001">
    <property type="protein sequence ID" value="RZU52040.1"/>
    <property type="molecule type" value="Genomic_DNA"/>
</dbReference>
<dbReference type="InterPro" id="IPR007168">
    <property type="entry name" value="Phageshock_PspC_N"/>
</dbReference>
<protein>
    <submittedName>
        <fullName evidence="9">Phage shock protein C (PspC) family protein</fullName>
    </submittedName>
</protein>
<comment type="caution">
    <text evidence="9">The sequence shown here is derived from an EMBL/GenBank/DDBJ whole genome shotgun (WGS) entry which is preliminary data.</text>
</comment>
<keyword evidence="4 7" id="KW-1133">Transmembrane helix</keyword>
<evidence type="ECO:0000259" key="8">
    <source>
        <dbReference type="Pfam" id="PF04024"/>
    </source>
</evidence>
<dbReference type="RefSeq" id="WP_130510708.1">
    <property type="nucleotide sequence ID" value="NZ_SHKY01000001.1"/>
</dbReference>
<evidence type="ECO:0000256" key="3">
    <source>
        <dbReference type="ARBA" id="ARBA00022692"/>
    </source>
</evidence>
<feature type="transmembrane region" description="Helical" evidence="7">
    <location>
        <begin position="397"/>
        <end position="416"/>
    </location>
</feature>
<sequence length="560" mass="56489">MTDEAAGSRPAPTGTGPSQDAPAPSAAPSAPPPADPFSPPPADPPPADPPPADPPPAGSPPPAAPPPWFGAADGPTFSRERLVRPPTGRYIAGVCAAIGRATNTDPVLWRVLLVVLGFFGGVGVLLYLIGWLVIPAEGDTGSPIESLLGRGRSRMAPLTVVLLGAATAVTFAFIVQDGFRATLLGAAVLLGAALLIRRNSGGSTPTAAGADPGAAFASATAPGTPAAPMASPPGSDAPPTSPGHQVSAAAPMPPHAGGPVPPHAAGPVPPQSAGPVPPHAAATLPDPPGYLPPTRPAPMPPTPPGYLPPLNPPGGYREPLAPPPGGYRPPFAPHGPWAGGAGQPPYEAAPQPRPAKPPKPPRERSKLGRITFFAVVMVMGVLALADLSGASVPVPGYFAAALATIGLGLLIGTWFGRARGLIALALITTVGLLISSGAQQVGGHIGSTVYRPANLAALADRYDFTVGDATLDLRGVDFAGQTQETTVEMKLGQLRVLLPEKVDTTASVHLDTGRALVFGREWDGDNLPEQQVVDLGKDGAGGGTLKLNIRMNAGNVEVTR</sequence>
<evidence type="ECO:0000256" key="7">
    <source>
        <dbReference type="SAM" id="Phobius"/>
    </source>
</evidence>
<keyword evidence="3 7" id="KW-0812">Transmembrane</keyword>
<feature type="region of interest" description="Disordered" evidence="6">
    <location>
        <begin position="1"/>
        <end position="81"/>
    </location>
</feature>
<proteinExistence type="predicted"/>
<evidence type="ECO:0000256" key="1">
    <source>
        <dbReference type="ARBA" id="ARBA00004162"/>
    </source>
</evidence>
<evidence type="ECO:0000313" key="10">
    <source>
        <dbReference type="Proteomes" id="UP000292564"/>
    </source>
</evidence>
<evidence type="ECO:0000313" key="9">
    <source>
        <dbReference type="EMBL" id="RZU52040.1"/>
    </source>
</evidence>
<dbReference type="Proteomes" id="UP000292564">
    <property type="component" value="Unassembled WGS sequence"/>
</dbReference>
<feature type="compositionally biased region" description="Pro residues" evidence="6">
    <location>
        <begin position="29"/>
        <end position="68"/>
    </location>
</feature>
<dbReference type="Pfam" id="PF04024">
    <property type="entry name" value="PspC"/>
    <property type="match status" value="1"/>
</dbReference>
<feature type="transmembrane region" description="Helical" evidence="7">
    <location>
        <begin position="367"/>
        <end position="385"/>
    </location>
</feature>
<feature type="transmembrane region" description="Helical" evidence="7">
    <location>
        <begin position="155"/>
        <end position="173"/>
    </location>
</feature>
<evidence type="ECO:0000256" key="6">
    <source>
        <dbReference type="SAM" id="MobiDB-lite"/>
    </source>
</evidence>
<reference evidence="9 10" key="1">
    <citation type="submission" date="2019-02" db="EMBL/GenBank/DDBJ databases">
        <title>Sequencing the genomes of 1000 actinobacteria strains.</title>
        <authorList>
            <person name="Klenk H.-P."/>
        </authorList>
    </citation>
    <scope>NUCLEOTIDE SEQUENCE [LARGE SCALE GENOMIC DNA]</scope>
    <source>
        <strain evidence="9 10">DSM 45162</strain>
    </source>
</reference>
<keyword evidence="2" id="KW-1003">Cell membrane</keyword>
<evidence type="ECO:0000256" key="5">
    <source>
        <dbReference type="ARBA" id="ARBA00023136"/>
    </source>
</evidence>
<dbReference type="OrthoDB" id="3208990at2"/>
<feature type="transmembrane region" description="Helical" evidence="7">
    <location>
        <begin position="421"/>
        <end position="438"/>
    </location>
</feature>
<keyword evidence="5 7" id="KW-0472">Membrane</keyword>
<feature type="transmembrane region" description="Helical" evidence="7">
    <location>
        <begin position="107"/>
        <end position="134"/>
    </location>
</feature>
<comment type="subcellular location">
    <subcellularLocation>
        <location evidence="1">Cell membrane</location>
        <topology evidence="1">Single-pass membrane protein</topology>
    </subcellularLocation>
</comment>